<name>A0ABX7ZF51_9RALS</name>
<dbReference type="Proteomes" id="UP000677898">
    <property type="component" value="Chromosome"/>
</dbReference>
<evidence type="ECO:0000313" key="2">
    <source>
        <dbReference type="Proteomes" id="UP000677898"/>
    </source>
</evidence>
<keyword evidence="2" id="KW-1185">Reference proteome</keyword>
<sequence>MQLQNCHGFAFIPVRVPNFLLQLASGEEAVRHLRSGPKIVHGIEHSGERASTYYGADPFIRSRARPIPFCTADRCNHGAVSKRARWARQSVALLDEELTNQLKRVD</sequence>
<dbReference type="EMBL" id="CP046729">
    <property type="protein sequence ID" value="QUP53877.1"/>
    <property type="molecule type" value="Genomic_DNA"/>
</dbReference>
<dbReference type="RefSeq" id="WP_211903484.1">
    <property type="nucleotide sequence ID" value="NZ_CP046729.1"/>
</dbReference>
<accession>A0ABX7ZF51</accession>
<evidence type="ECO:0000313" key="1">
    <source>
        <dbReference type="EMBL" id="QUP53877.1"/>
    </source>
</evidence>
<proteinExistence type="predicted"/>
<protein>
    <submittedName>
        <fullName evidence="1">Uncharacterized protein</fullName>
    </submittedName>
</protein>
<reference evidence="1 2" key="1">
    <citation type="journal article" date="2021" name="Phytopathology">
        <title>Complete genome sequence of Ralstonia syzygii subsp. indonesiensis strain LLRS-1, isolated from wilted tobacco in China.</title>
        <authorList>
            <person name="Lu C.H."/>
            <person name="Li J.Y."/>
            <person name="Mi M.G."/>
            <person name="Lin Z.L."/>
            <person name="Jiang N."/>
            <person name="Gai X."/>
            <person name="Ma J.H."/>
            <person name="Lei L.P."/>
            <person name="Xia Z.Y."/>
        </authorList>
    </citation>
    <scope>NUCLEOTIDE SEQUENCE [LARGE SCALE GENOMIC DNA]</scope>
    <source>
        <strain evidence="1 2">LLRS-1</strain>
    </source>
</reference>
<gene>
    <name evidence="1" type="ORF">GO998_08995</name>
</gene>
<organism evidence="1 2">
    <name type="scientific">Ralstonia syzygii</name>
    <dbReference type="NCBI Taxonomy" id="28097"/>
    <lineage>
        <taxon>Bacteria</taxon>
        <taxon>Pseudomonadati</taxon>
        <taxon>Pseudomonadota</taxon>
        <taxon>Betaproteobacteria</taxon>
        <taxon>Burkholderiales</taxon>
        <taxon>Burkholderiaceae</taxon>
        <taxon>Ralstonia</taxon>
        <taxon>Ralstonia solanacearum species complex</taxon>
    </lineage>
</organism>